<dbReference type="EMBL" id="CP021358">
    <property type="protein sequence ID" value="ART62747.1"/>
    <property type="molecule type" value="Genomic_DNA"/>
</dbReference>
<keyword evidence="1" id="KW-0807">Transducer</keyword>
<dbReference type="NCBIfam" id="TIGR00229">
    <property type="entry name" value="sensory_box"/>
    <property type="match status" value="2"/>
</dbReference>
<dbReference type="CDD" id="cd00130">
    <property type="entry name" value="PAS"/>
    <property type="match status" value="2"/>
</dbReference>
<dbReference type="KEGG" id="kma:B9H00_06525"/>
<dbReference type="GO" id="GO:0006935">
    <property type="term" value="P:chemotaxis"/>
    <property type="evidence" value="ECO:0007669"/>
    <property type="project" value="InterPro"/>
</dbReference>
<dbReference type="GO" id="GO:0004888">
    <property type="term" value="F:transmembrane signaling receptor activity"/>
    <property type="evidence" value="ECO:0007669"/>
    <property type="project" value="InterPro"/>
</dbReference>
<dbReference type="Gene3D" id="1.10.287.950">
    <property type="entry name" value="Methyl-accepting chemotaxis protein"/>
    <property type="match status" value="1"/>
</dbReference>
<dbReference type="Pfam" id="PF08448">
    <property type="entry name" value="PAS_4"/>
    <property type="match status" value="1"/>
</dbReference>
<gene>
    <name evidence="2" type="ORF">B9H00_06525</name>
</gene>
<organism evidence="2 3">
    <name type="scientific">Kushneria marisflavi</name>
    <dbReference type="NCBI Taxonomy" id="157779"/>
    <lineage>
        <taxon>Bacteria</taxon>
        <taxon>Pseudomonadati</taxon>
        <taxon>Pseudomonadota</taxon>
        <taxon>Gammaproteobacteria</taxon>
        <taxon>Oceanospirillales</taxon>
        <taxon>Halomonadaceae</taxon>
        <taxon>Kushneria</taxon>
    </lineage>
</organism>
<dbReference type="SMART" id="SM00086">
    <property type="entry name" value="PAC"/>
    <property type="match status" value="2"/>
</dbReference>
<dbReference type="Pfam" id="PF00015">
    <property type="entry name" value="MCPsignal"/>
    <property type="match status" value="1"/>
</dbReference>
<dbReference type="InterPro" id="IPR001610">
    <property type="entry name" value="PAC"/>
</dbReference>
<dbReference type="GO" id="GO:0007165">
    <property type="term" value="P:signal transduction"/>
    <property type="evidence" value="ECO:0007669"/>
    <property type="project" value="UniProtKB-KW"/>
</dbReference>
<dbReference type="AlphaFoldDB" id="A0A240UML3"/>
<dbReference type="SUPFAM" id="SSF55785">
    <property type="entry name" value="PYP-like sensor domain (PAS domain)"/>
    <property type="match status" value="2"/>
</dbReference>
<evidence type="ECO:0000313" key="2">
    <source>
        <dbReference type="EMBL" id="ART62747.1"/>
    </source>
</evidence>
<dbReference type="InterPro" id="IPR000700">
    <property type="entry name" value="PAS-assoc_C"/>
</dbReference>
<dbReference type="InterPro" id="IPR050903">
    <property type="entry name" value="Bact_Chemotaxis_MeTrfase"/>
</dbReference>
<dbReference type="PANTHER" id="PTHR24422">
    <property type="entry name" value="CHEMOTAXIS PROTEIN METHYLTRANSFERASE"/>
    <property type="match status" value="1"/>
</dbReference>
<dbReference type="Proteomes" id="UP000194457">
    <property type="component" value="Chromosome"/>
</dbReference>
<dbReference type="InterPro" id="IPR004089">
    <property type="entry name" value="MCPsignal_dom"/>
</dbReference>
<dbReference type="Pfam" id="PF08447">
    <property type="entry name" value="PAS_3"/>
    <property type="match status" value="1"/>
</dbReference>
<proteinExistence type="predicted"/>
<dbReference type="SMART" id="SM00283">
    <property type="entry name" value="MA"/>
    <property type="match status" value="1"/>
</dbReference>
<dbReference type="Gene3D" id="3.30.450.20">
    <property type="entry name" value="PAS domain"/>
    <property type="match status" value="2"/>
</dbReference>
<dbReference type="SUPFAM" id="SSF58104">
    <property type="entry name" value="Methyl-accepting chemotaxis protein (MCP) signaling domain"/>
    <property type="match status" value="1"/>
</dbReference>
<dbReference type="OrthoDB" id="9765776at2"/>
<dbReference type="RefSeq" id="WP_086899978.1">
    <property type="nucleotide sequence ID" value="NZ_CP021358.1"/>
</dbReference>
<dbReference type="InterPro" id="IPR013655">
    <property type="entry name" value="PAS_fold_3"/>
</dbReference>
<dbReference type="InterPro" id="IPR035965">
    <property type="entry name" value="PAS-like_dom_sf"/>
</dbReference>
<dbReference type="PANTHER" id="PTHR24422:SF10">
    <property type="entry name" value="CHEMOTAXIS PROTEIN METHYLTRANSFERASE 2"/>
    <property type="match status" value="1"/>
</dbReference>
<sequence>MFRYTASSRQAPLLDAIHRAMAVIEFDPQGNILCANSAFFEATGYHAEALVGRHHSMLCLREFVESDEYADFWSRLRAGEFISGRCQRVRQDGTPLWLEATYSPIRDRRGQVVRVIKLATDITSQIVEEQEMGSRLRAIDRSMAVIEFTPDGHILTANQNFLDTVGYRLEEIEGKHHRIFCSKTLAASPEYRAFWAQLNAGQFMSGQFKRFDSQGHTLWLEATYNPIFDDEGRLYKVIKFASNITERVERETESLRMACRISADTENTAGDGSRIIDETVREIRSIAERVEATSRLLNDLTAQAAGITAIVETIQSIASQTNLLSLNAAIEAARAGEHGRGFSVVAHEVRQLARRTSEATGDIAGTIERLQKLSCSANTSMHDCQEIVEKGVVMAGNAGEAIVRISDCTNDMIKAVRNMASTVDLQQDDPAVQCTAVSAAPARAV</sequence>
<reference evidence="2 3" key="1">
    <citation type="submission" date="2017-05" db="EMBL/GenBank/DDBJ databases">
        <authorList>
            <person name="Song R."/>
            <person name="Chenine A.L."/>
            <person name="Ruprecht R.M."/>
        </authorList>
    </citation>
    <scope>NUCLEOTIDE SEQUENCE [LARGE SCALE GENOMIC DNA]</scope>
    <source>
        <strain evidence="2">SW32</strain>
    </source>
</reference>
<evidence type="ECO:0000313" key="3">
    <source>
        <dbReference type="Proteomes" id="UP000194457"/>
    </source>
</evidence>
<dbReference type="InterPro" id="IPR013656">
    <property type="entry name" value="PAS_4"/>
</dbReference>
<dbReference type="PROSITE" id="PS50112">
    <property type="entry name" value="PAS"/>
    <property type="match status" value="1"/>
</dbReference>
<accession>A0A240UML3</accession>
<name>A0A240UML3_9GAMM</name>
<evidence type="ECO:0000256" key="1">
    <source>
        <dbReference type="ARBA" id="ARBA00023224"/>
    </source>
</evidence>
<dbReference type="InterPro" id="IPR000014">
    <property type="entry name" value="PAS"/>
</dbReference>
<protein>
    <submittedName>
        <fullName evidence="2">Pili assembly chaperone</fullName>
    </submittedName>
</protein>
<dbReference type="PROSITE" id="PS50113">
    <property type="entry name" value="PAC"/>
    <property type="match status" value="2"/>
</dbReference>
<dbReference type="PROSITE" id="PS50111">
    <property type="entry name" value="CHEMOTAXIS_TRANSDUC_2"/>
    <property type="match status" value="1"/>
</dbReference>
<dbReference type="PRINTS" id="PR00260">
    <property type="entry name" value="CHEMTRNSDUCR"/>
</dbReference>
<dbReference type="GO" id="GO:0016020">
    <property type="term" value="C:membrane"/>
    <property type="evidence" value="ECO:0007669"/>
    <property type="project" value="InterPro"/>
</dbReference>
<dbReference type="InterPro" id="IPR004090">
    <property type="entry name" value="Chemotax_Me-accpt_rcpt"/>
</dbReference>
<keyword evidence="3" id="KW-1185">Reference proteome</keyword>
<dbReference type="SMART" id="SM00091">
    <property type="entry name" value="PAS"/>
    <property type="match status" value="2"/>
</dbReference>